<dbReference type="Pfam" id="PF00582">
    <property type="entry name" value="Usp"/>
    <property type="match status" value="1"/>
</dbReference>
<reference evidence="3 4" key="1">
    <citation type="journal article" date="2018" name="Sci. Adv.">
        <title>Multi-heme cytochromes provide a pathway for survival in energy-limited environments.</title>
        <authorList>
            <person name="Deng X."/>
            <person name="Dohmae N."/>
            <person name="Nealson K.H."/>
            <person name="Hashimoto K."/>
            <person name="Okamoto A."/>
        </authorList>
    </citation>
    <scope>NUCLEOTIDE SEQUENCE [LARGE SCALE GENOMIC DNA]</scope>
    <source>
        <strain evidence="3 4">IS5</strain>
    </source>
</reference>
<protein>
    <submittedName>
        <fullName evidence="3">UspA domain-containing protein</fullName>
    </submittedName>
</protein>
<dbReference type="RefSeq" id="WP_126379943.1">
    <property type="nucleotide sequence ID" value="NZ_AP017378.1"/>
</dbReference>
<name>A0A2Z6B147_9BACT</name>
<dbReference type="OrthoDB" id="9788959at2"/>
<gene>
    <name evidence="3" type="ORF">DFE_2459</name>
</gene>
<comment type="similarity">
    <text evidence="1">Belongs to the universal stress protein A family.</text>
</comment>
<evidence type="ECO:0000256" key="1">
    <source>
        <dbReference type="ARBA" id="ARBA00008791"/>
    </source>
</evidence>
<evidence type="ECO:0000259" key="2">
    <source>
        <dbReference type="Pfam" id="PF00582"/>
    </source>
</evidence>
<dbReference type="PANTHER" id="PTHR46268:SF6">
    <property type="entry name" value="UNIVERSAL STRESS PROTEIN UP12"/>
    <property type="match status" value="1"/>
</dbReference>
<dbReference type="InterPro" id="IPR014729">
    <property type="entry name" value="Rossmann-like_a/b/a_fold"/>
</dbReference>
<dbReference type="EMBL" id="AP017378">
    <property type="protein sequence ID" value="BBD09185.1"/>
    <property type="molecule type" value="Genomic_DNA"/>
</dbReference>
<dbReference type="CDD" id="cd00293">
    <property type="entry name" value="USP-like"/>
    <property type="match status" value="1"/>
</dbReference>
<dbReference type="InterPro" id="IPR006016">
    <property type="entry name" value="UspA"/>
</dbReference>
<feature type="domain" description="UspA" evidence="2">
    <location>
        <begin position="3"/>
        <end position="140"/>
    </location>
</feature>
<accession>A0A2Z6B147</accession>
<organism evidence="3 4">
    <name type="scientific">Desulfovibrio ferrophilus</name>
    <dbReference type="NCBI Taxonomy" id="241368"/>
    <lineage>
        <taxon>Bacteria</taxon>
        <taxon>Pseudomonadati</taxon>
        <taxon>Thermodesulfobacteriota</taxon>
        <taxon>Desulfovibrionia</taxon>
        <taxon>Desulfovibrionales</taxon>
        <taxon>Desulfovibrionaceae</taxon>
        <taxon>Desulfovibrio</taxon>
    </lineage>
</organism>
<evidence type="ECO:0000313" key="3">
    <source>
        <dbReference type="EMBL" id="BBD09185.1"/>
    </source>
</evidence>
<keyword evidence="4" id="KW-1185">Reference proteome</keyword>
<proteinExistence type="inferred from homology"/>
<dbReference type="SUPFAM" id="SSF52402">
    <property type="entry name" value="Adenine nucleotide alpha hydrolases-like"/>
    <property type="match status" value="1"/>
</dbReference>
<dbReference type="Gene3D" id="3.40.50.620">
    <property type="entry name" value="HUPs"/>
    <property type="match status" value="1"/>
</dbReference>
<dbReference type="AlphaFoldDB" id="A0A2Z6B147"/>
<sequence>MRIKKILVPVDGSEPSLTAVEHAAELAALSGASILLLHCHKPVPTTLGEPNFQLVLDRLMADAELVIEIGRAPLDGKGVAHASKVIGGNTAQIIVEVADIEGFDLIVMGSRGLGGVKGLLLGSVTHKVLQAASCPVLVVR</sequence>
<dbReference type="PANTHER" id="PTHR46268">
    <property type="entry name" value="STRESS RESPONSE PROTEIN NHAX"/>
    <property type="match status" value="1"/>
</dbReference>
<dbReference type="InterPro" id="IPR006015">
    <property type="entry name" value="Universal_stress_UspA"/>
</dbReference>
<dbReference type="PRINTS" id="PR01438">
    <property type="entry name" value="UNVRSLSTRESS"/>
</dbReference>
<dbReference type="Proteomes" id="UP000269883">
    <property type="component" value="Chromosome"/>
</dbReference>
<dbReference type="KEGG" id="dfl:DFE_2459"/>
<evidence type="ECO:0000313" key="4">
    <source>
        <dbReference type="Proteomes" id="UP000269883"/>
    </source>
</evidence>